<dbReference type="HOGENOM" id="CLU_942219_0_0_11"/>
<dbReference type="Proteomes" id="UP000005084">
    <property type="component" value="Unassembled WGS sequence"/>
</dbReference>
<dbReference type="EMBL" id="DS990239">
    <property type="protein sequence ID" value="EEQ54912.1"/>
    <property type="molecule type" value="Genomic_DNA"/>
</dbReference>
<evidence type="ECO:0000256" key="2">
    <source>
        <dbReference type="SAM" id="Phobius"/>
    </source>
</evidence>
<keyword evidence="2" id="KW-1133">Transmembrane helix</keyword>
<gene>
    <name evidence="3" type="ORF">BLIG_00863</name>
</gene>
<sequence>MLLLLWRRRVGDGLLFGLPFPLLAFPCRFLLGRALGLRMLRLRGDGLFEGLPRLLDPGGQILELLDGDVLAGLGGPFEDRRQIVDGRAGVVVALRAVPELGGLADRLRERFARVGLLFDGEGPPRRRHQRVRVLIGLARAVLQRSSIPDGQPGGGLVEYPRVVRNPRVQTAPCLRVGEVGRLVGFGEPSRNRIGLPQHGLRLFRAVAGGRGDGAGGDHADERHGGDHGEHRQYDPAGMDRTGGLIGIHIGAESRDRVLVHVIQVIGWRRVVGCRQGDRMRAGRRGSRHIATGPRS</sequence>
<keyword evidence="2" id="KW-0472">Membrane</keyword>
<reference evidence="3" key="1">
    <citation type="submission" date="2008-08" db="EMBL/GenBank/DDBJ databases">
        <title>Annotation of Bifidobacterium longum subsp. infantis CCUG 52486.</title>
        <authorList>
            <consortium name="The Broad Institute Genome Sequencing Platform"/>
            <person name="Gougoulias C."/>
            <person name="Tuohy K.M."/>
            <person name="Gibson G.R."/>
            <person name="Ward D."/>
            <person name="Mehta T."/>
            <person name="Young S."/>
            <person name="Jaffe D."/>
            <person name="Gnerre S."/>
            <person name="Berlin A."/>
            <person name="Heiman D."/>
            <person name="Hepburn T."/>
            <person name="Shea T."/>
            <person name="Sykes S."/>
            <person name="Alvarado L."/>
            <person name="Kodira C."/>
            <person name="Borodovsky M."/>
            <person name="Lander E."/>
            <person name="Galagan J."/>
            <person name="Nusbaum C."/>
            <person name="Birren B."/>
        </authorList>
    </citation>
    <scope>NUCLEOTIDE SEQUENCE [LARGE SCALE GENOMIC DNA]</scope>
    <source>
        <strain evidence="3">CCUG 52486</strain>
    </source>
</reference>
<feature type="transmembrane region" description="Helical" evidence="2">
    <location>
        <begin position="13"/>
        <end position="31"/>
    </location>
</feature>
<feature type="region of interest" description="Disordered" evidence="1">
    <location>
        <begin position="211"/>
        <end position="237"/>
    </location>
</feature>
<proteinExistence type="predicted"/>
<dbReference type="AlphaFoldDB" id="C5EA68"/>
<name>C5EA68_BIFLI</name>
<evidence type="ECO:0000256" key="1">
    <source>
        <dbReference type="SAM" id="MobiDB-lite"/>
    </source>
</evidence>
<protein>
    <submittedName>
        <fullName evidence="3">Uncharacterized protein</fullName>
    </submittedName>
</protein>
<keyword evidence="2" id="KW-0812">Transmembrane</keyword>
<accession>C5EA68</accession>
<organism evidence="3">
    <name type="scientific">Bifidobacterium longum subsp. infantis CCUG 52486</name>
    <dbReference type="NCBI Taxonomy" id="537937"/>
    <lineage>
        <taxon>Bacteria</taxon>
        <taxon>Bacillati</taxon>
        <taxon>Actinomycetota</taxon>
        <taxon>Actinomycetes</taxon>
        <taxon>Bifidobacteriales</taxon>
        <taxon>Bifidobacteriaceae</taxon>
        <taxon>Bifidobacterium</taxon>
    </lineage>
</organism>
<evidence type="ECO:0000313" key="3">
    <source>
        <dbReference type="EMBL" id="EEQ54912.1"/>
    </source>
</evidence>
<feature type="compositionally biased region" description="Basic and acidic residues" evidence="1">
    <location>
        <begin position="215"/>
        <end position="233"/>
    </location>
</feature>